<feature type="region of interest" description="Disordered" evidence="1">
    <location>
        <begin position="102"/>
        <end position="122"/>
    </location>
</feature>
<proteinExistence type="predicted"/>
<keyword evidence="3" id="KW-1185">Reference proteome</keyword>
<reference evidence="2 3" key="1">
    <citation type="submission" date="2023-02" db="EMBL/GenBank/DDBJ databases">
        <title>LHISI_Scaffold_Assembly.</title>
        <authorList>
            <person name="Stuart O.P."/>
            <person name="Cleave R."/>
            <person name="Magrath M.J.L."/>
            <person name="Mikheyev A.S."/>
        </authorList>
    </citation>
    <scope>NUCLEOTIDE SEQUENCE [LARGE SCALE GENOMIC DNA]</scope>
    <source>
        <strain evidence="2">Daus_M_001</strain>
        <tissue evidence="2">Leg muscle</tissue>
    </source>
</reference>
<comment type="caution">
    <text evidence="2">The sequence shown here is derived from an EMBL/GenBank/DDBJ whole genome shotgun (WGS) entry which is preliminary data.</text>
</comment>
<dbReference type="Proteomes" id="UP001159363">
    <property type="component" value="Chromosome 12"/>
</dbReference>
<evidence type="ECO:0000256" key="1">
    <source>
        <dbReference type="SAM" id="MobiDB-lite"/>
    </source>
</evidence>
<dbReference type="EMBL" id="JARBHB010000013">
    <property type="protein sequence ID" value="KAJ8870158.1"/>
    <property type="molecule type" value="Genomic_DNA"/>
</dbReference>
<accession>A0ABQ9GCM4</accession>
<evidence type="ECO:0000313" key="3">
    <source>
        <dbReference type="Proteomes" id="UP001159363"/>
    </source>
</evidence>
<gene>
    <name evidence="2" type="ORF">PR048_029170</name>
</gene>
<sequence length="243" mass="27409">MKGKRGEYGAAPECRGWGNWRFPRIPAVQLHRPARIPTCENPAVIQPGIEPGFPEHDQVQVIHWIDTTNIPHPLDRLNTMIGRLDRELRLFLVKRRFGARPRGALRRPPPAGDHVGERPGSVGSLPQWKAGVIVWFGGKCSTTARTMTKYQYTKCACFWEYLIPVTRLWGVLTAVDLNDAKYPQTRLDSSHAFESSIPRLIGSPVFFAIPLCRAEHAKPTVITHRPLPLFLLSSLKGDSDFFL</sequence>
<evidence type="ECO:0000313" key="2">
    <source>
        <dbReference type="EMBL" id="KAJ8870158.1"/>
    </source>
</evidence>
<protein>
    <submittedName>
        <fullName evidence="2">Uncharacterized protein</fullName>
    </submittedName>
</protein>
<organism evidence="2 3">
    <name type="scientific">Dryococelus australis</name>
    <dbReference type="NCBI Taxonomy" id="614101"/>
    <lineage>
        <taxon>Eukaryota</taxon>
        <taxon>Metazoa</taxon>
        <taxon>Ecdysozoa</taxon>
        <taxon>Arthropoda</taxon>
        <taxon>Hexapoda</taxon>
        <taxon>Insecta</taxon>
        <taxon>Pterygota</taxon>
        <taxon>Neoptera</taxon>
        <taxon>Polyneoptera</taxon>
        <taxon>Phasmatodea</taxon>
        <taxon>Verophasmatodea</taxon>
        <taxon>Anareolatae</taxon>
        <taxon>Phasmatidae</taxon>
        <taxon>Eurycanthinae</taxon>
        <taxon>Dryococelus</taxon>
    </lineage>
</organism>
<name>A0ABQ9GCM4_9NEOP</name>